<dbReference type="eggNOG" id="COG1175">
    <property type="taxonomic scope" value="Bacteria"/>
</dbReference>
<name>S0FNU4_RUMCE</name>
<feature type="domain" description="ABC transmembrane type-1" evidence="8">
    <location>
        <begin position="68"/>
        <end position="280"/>
    </location>
</feature>
<dbReference type="STRING" id="1195236.CTER_4110"/>
<organism evidence="9 10">
    <name type="scientific">Ruminiclostridium cellobioparum subsp. termitidis CT1112</name>
    <dbReference type="NCBI Taxonomy" id="1195236"/>
    <lineage>
        <taxon>Bacteria</taxon>
        <taxon>Bacillati</taxon>
        <taxon>Bacillota</taxon>
        <taxon>Clostridia</taxon>
        <taxon>Eubacteriales</taxon>
        <taxon>Oscillospiraceae</taxon>
        <taxon>Ruminiclostridium</taxon>
    </lineage>
</organism>
<evidence type="ECO:0000256" key="1">
    <source>
        <dbReference type="ARBA" id="ARBA00004651"/>
    </source>
</evidence>
<dbReference type="AlphaFoldDB" id="S0FNU4"/>
<proteinExistence type="inferred from homology"/>
<dbReference type="PATRIC" id="fig|1195236.3.peg.4326"/>
<evidence type="ECO:0000256" key="7">
    <source>
        <dbReference type="RuleBase" id="RU363032"/>
    </source>
</evidence>
<dbReference type="InterPro" id="IPR000515">
    <property type="entry name" value="MetI-like"/>
</dbReference>
<feature type="transmembrane region" description="Helical" evidence="7">
    <location>
        <begin position="163"/>
        <end position="181"/>
    </location>
</feature>
<dbReference type="GO" id="GO:0005886">
    <property type="term" value="C:plasma membrane"/>
    <property type="evidence" value="ECO:0007669"/>
    <property type="project" value="UniProtKB-SubCell"/>
</dbReference>
<dbReference type="Gene3D" id="1.10.3720.10">
    <property type="entry name" value="MetI-like"/>
    <property type="match status" value="1"/>
</dbReference>
<gene>
    <name evidence="9" type="ORF">CTER_4110</name>
</gene>
<dbReference type="InterPro" id="IPR051393">
    <property type="entry name" value="ABC_transporter_permease"/>
</dbReference>
<evidence type="ECO:0000256" key="6">
    <source>
        <dbReference type="ARBA" id="ARBA00023136"/>
    </source>
</evidence>
<protein>
    <submittedName>
        <fullName evidence="9">ABC transporter, permease protein</fullName>
    </submittedName>
</protein>
<dbReference type="RefSeq" id="WP_004628960.1">
    <property type="nucleotide sequence ID" value="NZ_AORV01000059.1"/>
</dbReference>
<dbReference type="PROSITE" id="PS50928">
    <property type="entry name" value="ABC_TM1"/>
    <property type="match status" value="1"/>
</dbReference>
<keyword evidence="2 7" id="KW-0813">Transport</keyword>
<comment type="similarity">
    <text evidence="7">Belongs to the binding-protein-dependent transport system permease family.</text>
</comment>
<keyword evidence="4 7" id="KW-0812">Transmembrane</keyword>
<dbReference type="EMBL" id="AORV01000059">
    <property type="protein sequence ID" value="EMS70148.1"/>
    <property type="molecule type" value="Genomic_DNA"/>
</dbReference>
<comment type="subcellular location">
    <subcellularLocation>
        <location evidence="1 7">Cell membrane</location>
        <topology evidence="1 7">Multi-pass membrane protein</topology>
    </subcellularLocation>
</comment>
<keyword evidence="6 7" id="KW-0472">Membrane</keyword>
<evidence type="ECO:0000259" key="8">
    <source>
        <dbReference type="PROSITE" id="PS50928"/>
    </source>
</evidence>
<comment type="caution">
    <text evidence="9">The sequence shown here is derived from an EMBL/GenBank/DDBJ whole genome shotgun (WGS) entry which is preliminary data.</text>
</comment>
<sequence>MSYKTQKKLLLISFLLIPLLLMGLFFLFPFFRLFYMSFTDWDGIMPDYNFTGIDNYVEVFQTPDVWVALRNNVIYILNGVLQNIIALLFAVLLTVKIRGRNFYKASIFLPFIINSAAIAFMFTFLFDFERGPINAVLTSLGVEPVGFLSNLKIVNFSLAGISLWRYTGYTMILYIAAFQSINPEVYESAMIDGAGTWQNFIYITLPGIKTIVELNLFLTLSGGLQAFVEPFIITKGGPVNASNTFVLYTINAFTQFNRYGFAAAMAVVLLVLVLILTAIQKKLIFKGD</sequence>
<dbReference type="PANTHER" id="PTHR30193">
    <property type="entry name" value="ABC TRANSPORTER PERMEASE PROTEIN"/>
    <property type="match status" value="1"/>
</dbReference>
<evidence type="ECO:0000256" key="2">
    <source>
        <dbReference type="ARBA" id="ARBA00022448"/>
    </source>
</evidence>
<evidence type="ECO:0000313" key="10">
    <source>
        <dbReference type="Proteomes" id="UP000014155"/>
    </source>
</evidence>
<feature type="transmembrane region" description="Helical" evidence="7">
    <location>
        <begin position="107"/>
        <end position="126"/>
    </location>
</feature>
<keyword evidence="3" id="KW-1003">Cell membrane</keyword>
<dbReference type="PANTHER" id="PTHR30193:SF37">
    <property type="entry name" value="INNER MEMBRANE ABC TRANSPORTER PERMEASE PROTEIN YCJO"/>
    <property type="match status" value="1"/>
</dbReference>
<dbReference type="Proteomes" id="UP000014155">
    <property type="component" value="Unassembled WGS sequence"/>
</dbReference>
<reference evidence="9 10" key="1">
    <citation type="journal article" date="2013" name="Genome Announc.">
        <title>Draft Genome Sequence of the Cellulolytic, Mesophilic, Anaerobic Bacterium Clostridium termitidis Strain CT1112 (DSM 5398).</title>
        <authorList>
            <person name="Lal S."/>
            <person name="Ramachandran U."/>
            <person name="Zhang X."/>
            <person name="Munir R."/>
            <person name="Sparling R."/>
            <person name="Levin D.B."/>
        </authorList>
    </citation>
    <scope>NUCLEOTIDE SEQUENCE [LARGE SCALE GENOMIC DNA]</scope>
    <source>
        <strain evidence="9 10">CT1112</strain>
    </source>
</reference>
<evidence type="ECO:0000256" key="5">
    <source>
        <dbReference type="ARBA" id="ARBA00022989"/>
    </source>
</evidence>
<dbReference type="InterPro" id="IPR035906">
    <property type="entry name" value="MetI-like_sf"/>
</dbReference>
<evidence type="ECO:0000256" key="4">
    <source>
        <dbReference type="ARBA" id="ARBA00022692"/>
    </source>
</evidence>
<dbReference type="Pfam" id="PF00528">
    <property type="entry name" value="BPD_transp_1"/>
    <property type="match status" value="1"/>
</dbReference>
<keyword evidence="5 7" id="KW-1133">Transmembrane helix</keyword>
<evidence type="ECO:0000256" key="3">
    <source>
        <dbReference type="ARBA" id="ARBA00022475"/>
    </source>
</evidence>
<accession>S0FNU4</accession>
<feature type="transmembrane region" description="Helical" evidence="7">
    <location>
        <begin position="9"/>
        <end position="31"/>
    </location>
</feature>
<evidence type="ECO:0000313" key="9">
    <source>
        <dbReference type="EMBL" id="EMS70148.1"/>
    </source>
</evidence>
<dbReference type="GO" id="GO:0055085">
    <property type="term" value="P:transmembrane transport"/>
    <property type="evidence" value="ECO:0007669"/>
    <property type="project" value="InterPro"/>
</dbReference>
<keyword evidence="10" id="KW-1185">Reference proteome</keyword>
<feature type="transmembrane region" description="Helical" evidence="7">
    <location>
        <begin position="259"/>
        <end position="279"/>
    </location>
</feature>
<dbReference type="CDD" id="cd06261">
    <property type="entry name" value="TM_PBP2"/>
    <property type="match status" value="1"/>
</dbReference>
<dbReference type="SUPFAM" id="SSF161098">
    <property type="entry name" value="MetI-like"/>
    <property type="match status" value="1"/>
</dbReference>
<feature type="transmembrane region" description="Helical" evidence="7">
    <location>
        <begin position="73"/>
        <end position="95"/>
    </location>
</feature>